<name>A0A0A2DMT0_9CORY</name>
<organism evidence="7 8">
    <name type="scientific">Corynebacterium auriscanis</name>
    <dbReference type="NCBI Taxonomy" id="99807"/>
    <lineage>
        <taxon>Bacteria</taxon>
        <taxon>Bacillati</taxon>
        <taxon>Actinomycetota</taxon>
        <taxon>Actinomycetes</taxon>
        <taxon>Mycobacteriales</taxon>
        <taxon>Corynebacteriaceae</taxon>
        <taxon>Corynebacterium</taxon>
    </lineage>
</organism>
<dbReference type="InterPro" id="IPR000873">
    <property type="entry name" value="AMP-dep_synth/lig_dom"/>
</dbReference>
<comment type="caution">
    <text evidence="7">The sequence shown here is derived from an EMBL/GenBank/DDBJ whole genome shotgun (WGS) entry which is preliminary data.</text>
</comment>
<keyword evidence="4" id="KW-0443">Lipid metabolism</keyword>
<dbReference type="PROSITE" id="PS00455">
    <property type="entry name" value="AMP_BINDING"/>
    <property type="match status" value="1"/>
</dbReference>
<evidence type="ECO:0000313" key="8">
    <source>
        <dbReference type="Proteomes" id="UP000030145"/>
    </source>
</evidence>
<dbReference type="Pfam" id="PF23562">
    <property type="entry name" value="AMP-binding_C_3"/>
    <property type="match status" value="1"/>
</dbReference>
<dbReference type="PANTHER" id="PTHR43272">
    <property type="entry name" value="LONG-CHAIN-FATTY-ACID--COA LIGASE"/>
    <property type="match status" value="1"/>
</dbReference>
<feature type="domain" description="AMP-dependent synthetase/ligase" evidence="6">
    <location>
        <begin position="27"/>
        <end position="436"/>
    </location>
</feature>
<proteinExistence type="inferred from homology"/>
<evidence type="ECO:0000256" key="4">
    <source>
        <dbReference type="ARBA" id="ARBA00023098"/>
    </source>
</evidence>
<sequence length="611" mass="66478">MMTEYTSEALYMVGEKETILTAVRDLAADQPNTVLFSRPVNFEWTDVTAEEFLENAYAVARGLIANGVEQGDRVIIMSETRYEWTLLDFAIMAAGATSVPIYPSSSTSQCEWIAQDSGAKIAIGENESHTTRLETFLRDGEPQPNQAHFNRVLCINAGAVDILINDGKEGGIGQEQVEARIADTKSSDVCSIVYTSGTTGRPKGCRLLHSNWLGEARAILTHPVGQCGRAGSRVLTFLPLAHVFSRAISLACVVGGATQIHWSDMGSLVTQFERAKPHLIVAVPRIFEKVHAGAKAKATDGGGLKAKIFLRAEKVALDYSRALDNPEGPSAALKVQRAIYDKLVYSKVREAMGGELEYAISGGSACNPDLLHFFRGIGVRIFEGYGLTESTAAIAVNFDPDNIIGTVGRPMGGNTIRIAEDGEITIKGTVVFDGYWQNEEATKDSFTEDGFYRTGDLGRLLPSGHLKITGRKKEIIVTAGGKNVSPGPMEDILRAAPLISQAMVVGDDQKFVGALISLDEEAVKKWKANHNVPENTPIRELAKNAVLRSEIQDAVNQANLSVSHAEGIKKFRIVERDFTEENGEVTPSLKLKRFVIAKNFADDISWIYSVK</sequence>
<evidence type="ECO:0000256" key="5">
    <source>
        <dbReference type="ARBA" id="ARBA00032875"/>
    </source>
</evidence>
<dbReference type="GO" id="GO:0004467">
    <property type="term" value="F:long-chain fatty acid-CoA ligase activity"/>
    <property type="evidence" value="ECO:0007669"/>
    <property type="project" value="TreeGrafter"/>
</dbReference>
<dbReference type="AlphaFoldDB" id="A0A0A2DMT0"/>
<gene>
    <name evidence="7" type="ORF">MA47_02540</name>
</gene>
<keyword evidence="8" id="KW-1185">Reference proteome</keyword>
<comment type="similarity">
    <text evidence="1">Belongs to the ATP-dependent AMP-binding enzyme family.</text>
</comment>
<dbReference type="InterPro" id="IPR020845">
    <property type="entry name" value="AMP-binding_CS"/>
</dbReference>
<dbReference type="EMBL" id="JRVJ01000003">
    <property type="protein sequence ID" value="KGM19092.1"/>
    <property type="molecule type" value="Genomic_DNA"/>
</dbReference>
<protein>
    <recommendedName>
        <fullName evidence="5">Acyl-CoA synthetase</fullName>
    </recommendedName>
</protein>
<evidence type="ECO:0000256" key="3">
    <source>
        <dbReference type="ARBA" id="ARBA00022832"/>
    </source>
</evidence>
<accession>A0A0A2DMT0</accession>
<evidence type="ECO:0000259" key="6">
    <source>
        <dbReference type="Pfam" id="PF00501"/>
    </source>
</evidence>
<dbReference type="SUPFAM" id="SSF56801">
    <property type="entry name" value="Acetyl-CoA synthetase-like"/>
    <property type="match status" value="1"/>
</dbReference>
<keyword evidence="2 7" id="KW-0436">Ligase</keyword>
<dbReference type="GO" id="GO:0016020">
    <property type="term" value="C:membrane"/>
    <property type="evidence" value="ECO:0007669"/>
    <property type="project" value="TreeGrafter"/>
</dbReference>
<evidence type="ECO:0000313" key="7">
    <source>
        <dbReference type="EMBL" id="KGM19092.1"/>
    </source>
</evidence>
<reference evidence="7 8" key="1">
    <citation type="submission" date="2014-10" db="EMBL/GenBank/DDBJ databases">
        <title>Whole Genome sequence of Corynebacterium auriscanis strain CIP 106629.</title>
        <authorList>
            <person name="Hassan S.S."/>
            <person name="Jamal S.B."/>
            <person name="Tiwari S."/>
            <person name="Oliveira L.D.C."/>
            <person name="Souza F."/>
            <person name="Mariano D.C."/>
            <person name="Almeida S."/>
            <person name="Dorella F."/>
            <person name="Pereira F."/>
            <person name="Carvalho A."/>
            <person name="Leal C.A."/>
            <person name="Soares S.D.C."/>
            <person name="Figueiredo H.C."/>
            <person name="Silva A."/>
            <person name="Azevedo V.A."/>
        </authorList>
    </citation>
    <scope>NUCLEOTIDE SEQUENCE [LARGE SCALE GENOMIC DNA]</scope>
    <source>
        <strain evidence="7 8">CIP 106629</strain>
    </source>
</reference>
<evidence type="ECO:0000256" key="2">
    <source>
        <dbReference type="ARBA" id="ARBA00022598"/>
    </source>
</evidence>
<keyword evidence="3" id="KW-0276">Fatty acid metabolism</keyword>
<dbReference type="PANTHER" id="PTHR43272:SF32">
    <property type="entry name" value="AMP-DEPENDENT SYNTHETASE_LIGASE DOMAIN-CONTAINING PROTEIN"/>
    <property type="match status" value="1"/>
</dbReference>
<evidence type="ECO:0000256" key="1">
    <source>
        <dbReference type="ARBA" id="ARBA00006432"/>
    </source>
</evidence>
<dbReference type="Pfam" id="PF00501">
    <property type="entry name" value="AMP-binding"/>
    <property type="match status" value="1"/>
</dbReference>
<dbReference type="InterPro" id="IPR042099">
    <property type="entry name" value="ANL_N_sf"/>
</dbReference>
<dbReference type="Gene3D" id="3.40.50.12780">
    <property type="entry name" value="N-terminal domain of ligase-like"/>
    <property type="match status" value="1"/>
</dbReference>
<dbReference type="Proteomes" id="UP000030145">
    <property type="component" value="Unassembled WGS sequence"/>
</dbReference>
<dbReference type="CDD" id="cd05907">
    <property type="entry name" value="VL_LC_FACS_like"/>
    <property type="match status" value="1"/>
</dbReference>